<evidence type="ECO:0000256" key="2">
    <source>
        <dbReference type="ARBA" id="ARBA00023125"/>
    </source>
</evidence>
<keyword evidence="1" id="KW-0805">Transcription regulation</keyword>
<sequence>MVEIGDTRARLLAAARRELTEHAVSGISLRAIARRAEVSHAAPKYFFGDRAGLLTAVATEGFEELTRHLEETAGRTGPRLGTLGRAYIDFGLREPELFDLMFRPAELHPDDAALREAQTASLRLLTSAVTPDSPSPSSAVPTLTLISWAFAHGVVALLREGALQSVDSAGDIDALTDQLVATFERALG</sequence>
<dbReference type="Proteomes" id="UP000464597">
    <property type="component" value="Chromosome"/>
</dbReference>
<dbReference type="EMBL" id="CP047180">
    <property type="protein sequence ID" value="QHC62716.1"/>
    <property type="molecule type" value="Genomic_DNA"/>
</dbReference>
<dbReference type="InterPro" id="IPR001647">
    <property type="entry name" value="HTH_TetR"/>
</dbReference>
<dbReference type="SUPFAM" id="SSF48498">
    <property type="entry name" value="Tetracyclin repressor-like, C-terminal domain"/>
    <property type="match status" value="1"/>
</dbReference>
<dbReference type="Pfam" id="PF13305">
    <property type="entry name" value="TetR_C_33"/>
    <property type="match status" value="1"/>
</dbReference>
<feature type="domain" description="HTH tetR-type" evidence="5">
    <location>
        <begin position="5"/>
        <end position="65"/>
    </location>
</feature>
<name>A0ABX6GYX4_9MICO</name>
<dbReference type="InterPro" id="IPR050109">
    <property type="entry name" value="HTH-type_TetR-like_transc_reg"/>
</dbReference>
<evidence type="ECO:0000313" key="7">
    <source>
        <dbReference type="Proteomes" id="UP000464597"/>
    </source>
</evidence>
<dbReference type="Pfam" id="PF00440">
    <property type="entry name" value="TetR_N"/>
    <property type="match status" value="1"/>
</dbReference>
<gene>
    <name evidence="6" type="ORF">GSU69_08500</name>
</gene>
<evidence type="ECO:0000256" key="3">
    <source>
        <dbReference type="ARBA" id="ARBA00023163"/>
    </source>
</evidence>
<organism evidence="6 7">
    <name type="scientific">Rathayibacter festucae</name>
    <dbReference type="NCBI Taxonomy" id="110937"/>
    <lineage>
        <taxon>Bacteria</taxon>
        <taxon>Bacillati</taxon>
        <taxon>Actinomycetota</taxon>
        <taxon>Actinomycetes</taxon>
        <taxon>Micrococcales</taxon>
        <taxon>Microbacteriaceae</taxon>
        <taxon>Rathayibacter</taxon>
    </lineage>
</organism>
<dbReference type="RefSeq" id="WP_159422652.1">
    <property type="nucleotide sequence ID" value="NZ_CP047180.1"/>
</dbReference>
<protein>
    <submittedName>
        <fullName evidence="6">TetR family transcriptional regulator</fullName>
    </submittedName>
</protein>
<evidence type="ECO:0000313" key="6">
    <source>
        <dbReference type="EMBL" id="QHC62716.1"/>
    </source>
</evidence>
<keyword evidence="2 4" id="KW-0238">DNA-binding</keyword>
<keyword evidence="3" id="KW-0804">Transcription</keyword>
<reference evidence="7" key="1">
    <citation type="submission" date="2019-12" db="EMBL/GenBank/DDBJ databases">
        <title>Complete and draft genome sequences of new strains and members of some known species of the genus Rathayibacter isolated from plants.</title>
        <authorList>
            <person name="Tarlachkov S.V."/>
            <person name="Starodumova I.P."/>
            <person name="Dorofeeva L.V."/>
            <person name="Prisyazhnaya N.V."/>
            <person name="Leyn S."/>
            <person name="Zlamal J."/>
            <person name="Elan M."/>
            <person name="Osterman A.L."/>
            <person name="Nadler S."/>
            <person name="Subbotin S.A."/>
            <person name="Evtushenko L.I."/>
        </authorList>
    </citation>
    <scope>NUCLEOTIDE SEQUENCE [LARGE SCALE GENOMIC DNA]</scope>
    <source>
        <strain evidence="7">VKM Ac-2802</strain>
    </source>
</reference>
<keyword evidence="7" id="KW-1185">Reference proteome</keyword>
<evidence type="ECO:0000256" key="4">
    <source>
        <dbReference type="PROSITE-ProRule" id="PRU00335"/>
    </source>
</evidence>
<dbReference type="PANTHER" id="PTHR30055:SF220">
    <property type="entry name" value="TETR-FAMILY REGULATORY PROTEIN"/>
    <property type="match status" value="1"/>
</dbReference>
<dbReference type="Gene3D" id="1.10.357.10">
    <property type="entry name" value="Tetracycline Repressor, domain 2"/>
    <property type="match status" value="1"/>
</dbReference>
<dbReference type="InterPro" id="IPR036271">
    <property type="entry name" value="Tet_transcr_reg_TetR-rel_C_sf"/>
</dbReference>
<dbReference type="InterPro" id="IPR025996">
    <property type="entry name" value="MT1864/Rv1816-like_C"/>
</dbReference>
<proteinExistence type="predicted"/>
<feature type="DNA-binding region" description="H-T-H motif" evidence="4">
    <location>
        <begin position="28"/>
        <end position="47"/>
    </location>
</feature>
<evidence type="ECO:0000259" key="5">
    <source>
        <dbReference type="PROSITE" id="PS50977"/>
    </source>
</evidence>
<dbReference type="SUPFAM" id="SSF46689">
    <property type="entry name" value="Homeodomain-like"/>
    <property type="match status" value="1"/>
</dbReference>
<evidence type="ECO:0000256" key="1">
    <source>
        <dbReference type="ARBA" id="ARBA00023015"/>
    </source>
</evidence>
<dbReference type="PROSITE" id="PS50977">
    <property type="entry name" value="HTH_TETR_2"/>
    <property type="match status" value="1"/>
</dbReference>
<accession>A0ABX6GYX4</accession>
<dbReference type="InterPro" id="IPR009057">
    <property type="entry name" value="Homeodomain-like_sf"/>
</dbReference>
<dbReference type="PANTHER" id="PTHR30055">
    <property type="entry name" value="HTH-TYPE TRANSCRIPTIONAL REGULATOR RUTR"/>
    <property type="match status" value="1"/>
</dbReference>